<evidence type="ECO:0000313" key="9">
    <source>
        <dbReference type="EMBL" id="SHM69182.1"/>
    </source>
</evidence>
<dbReference type="Proteomes" id="UP000322545">
    <property type="component" value="Unassembled WGS sequence"/>
</dbReference>
<dbReference type="InterPro" id="IPR016162">
    <property type="entry name" value="Ald_DH_N"/>
</dbReference>
<dbReference type="GO" id="GO:0003995">
    <property type="term" value="F:acyl-CoA dehydrogenase activity"/>
    <property type="evidence" value="ECO:0007669"/>
    <property type="project" value="InterPro"/>
</dbReference>
<dbReference type="PIRSF" id="PIRSF009414">
    <property type="entry name" value="LuxC"/>
    <property type="match status" value="1"/>
</dbReference>
<keyword evidence="6" id="KW-0455">Luminescence</keyword>
<evidence type="ECO:0000256" key="7">
    <source>
        <dbReference type="ARBA" id="ARBA00049412"/>
    </source>
</evidence>
<proteinExistence type="inferred from homology"/>
<dbReference type="GO" id="GO:0050062">
    <property type="term" value="F:long-chain-fatty-acyl-CoA reductase activity"/>
    <property type="evidence" value="ECO:0007669"/>
    <property type="project" value="UniProtKB-EC"/>
</dbReference>
<dbReference type="CDD" id="cd07080">
    <property type="entry name" value="ALDH_Acyl-CoA-Red_LuxC"/>
    <property type="match status" value="1"/>
</dbReference>
<keyword evidence="5 8" id="KW-0560">Oxidoreductase</keyword>
<evidence type="ECO:0000313" key="10">
    <source>
        <dbReference type="Proteomes" id="UP000322545"/>
    </source>
</evidence>
<evidence type="ECO:0000256" key="1">
    <source>
        <dbReference type="ARBA" id="ARBA00003277"/>
    </source>
</evidence>
<evidence type="ECO:0000256" key="3">
    <source>
        <dbReference type="ARBA" id="ARBA00010915"/>
    </source>
</evidence>
<protein>
    <recommendedName>
        <fullName evidence="8">Acyl-CoA reductase</fullName>
        <ecNumber evidence="8">1.2.1.50</ecNumber>
    </recommendedName>
</protein>
<keyword evidence="4 8" id="KW-0521">NADP</keyword>
<keyword evidence="10" id="KW-1185">Reference proteome</keyword>
<organism evidence="9 10">
    <name type="scientific">Roseovarius litoreus</name>
    <dbReference type="NCBI Taxonomy" id="1155722"/>
    <lineage>
        <taxon>Bacteria</taxon>
        <taxon>Pseudomonadati</taxon>
        <taxon>Pseudomonadota</taxon>
        <taxon>Alphaproteobacteria</taxon>
        <taxon>Rhodobacterales</taxon>
        <taxon>Roseobacteraceae</taxon>
        <taxon>Roseovarius</taxon>
    </lineage>
</organism>
<dbReference type="Gene3D" id="3.40.605.10">
    <property type="entry name" value="Aldehyde Dehydrogenase, Chain A, domain 1"/>
    <property type="match status" value="1"/>
</dbReference>
<dbReference type="Pfam" id="PF05893">
    <property type="entry name" value="LuxC"/>
    <property type="match status" value="1"/>
</dbReference>
<dbReference type="RefSeq" id="WP_149780778.1">
    <property type="nucleotide sequence ID" value="NZ_FRCB01000012.1"/>
</dbReference>
<gene>
    <name evidence="9" type="ORF">SAMN05443432_11228</name>
</gene>
<dbReference type="InterPro" id="IPR008670">
    <property type="entry name" value="CoA_reduct_LuxC"/>
</dbReference>
<comment type="catalytic activity">
    <reaction evidence="7 8">
        <text>a long-chain fatty aldehyde + NADP(+) + CoA = a long-chain fatty acyl-CoA + NADPH + H(+)</text>
        <dbReference type="Rhea" id="RHEA:15437"/>
        <dbReference type="ChEBI" id="CHEBI:15378"/>
        <dbReference type="ChEBI" id="CHEBI:17176"/>
        <dbReference type="ChEBI" id="CHEBI:57287"/>
        <dbReference type="ChEBI" id="CHEBI:57783"/>
        <dbReference type="ChEBI" id="CHEBI:58349"/>
        <dbReference type="ChEBI" id="CHEBI:83139"/>
        <dbReference type="EC" id="1.2.1.50"/>
    </reaction>
</comment>
<evidence type="ECO:0000256" key="6">
    <source>
        <dbReference type="ARBA" id="ARBA00023223"/>
    </source>
</evidence>
<dbReference type="InterPro" id="IPR016161">
    <property type="entry name" value="Ald_DH/histidinol_DH"/>
</dbReference>
<comment type="function">
    <text evidence="1">LuxC is the fatty acid reductase enzyme responsible for synthesis of the aldehyde substrate for the luminescent reaction catalyzed by luciferase.</text>
</comment>
<dbReference type="AlphaFoldDB" id="A0A1M7KVU6"/>
<evidence type="ECO:0000256" key="4">
    <source>
        <dbReference type="ARBA" id="ARBA00022857"/>
    </source>
</evidence>
<dbReference type="GO" id="GO:0008218">
    <property type="term" value="P:bioluminescence"/>
    <property type="evidence" value="ECO:0007669"/>
    <property type="project" value="UniProtKB-KW"/>
</dbReference>
<comment type="similarity">
    <text evidence="3 8">Belongs to the LuxC family.</text>
</comment>
<dbReference type="SUPFAM" id="SSF53720">
    <property type="entry name" value="ALDH-like"/>
    <property type="match status" value="1"/>
</dbReference>
<dbReference type="EMBL" id="FRCB01000012">
    <property type="protein sequence ID" value="SHM69182.1"/>
    <property type="molecule type" value="Genomic_DNA"/>
</dbReference>
<dbReference type="Gene3D" id="3.40.309.10">
    <property type="entry name" value="Aldehyde Dehydrogenase, Chain A, domain 2"/>
    <property type="match status" value="1"/>
</dbReference>
<comment type="pathway">
    <text evidence="2">Lipid metabolism; fatty acid reduction for biolumincescence.</text>
</comment>
<evidence type="ECO:0000256" key="5">
    <source>
        <dbReference type="ARBA" id="ARBA00023002"/>
    </source>
</evidence>
<dbReference type="EC" id="1.2.1.50" evidence="8"/>
<evidence type="ECO:0000256" key="2">
    <source>
        <dbReference type="ARBA" id="ARBA00004908"/>
    </source>
</evidence>
<dbReference type="UniPathway" id="UPA00569"/>
<accession>A0A1M7KVU6</accession>
<evidence type="ECO:0000256" key="8">
    <source>
        <dbReference type="PIRNR" id="PIRNR009414"/>
    </source>
</evidence>
<reference evidence="9 10" key="1">
    <citation type="submission" date="2016-11" db="EMBL/GenBank/DDBJ databases">
        <authorList>
            <person name="Varghese N."/>
            <person name="Submissions S."/>
        </authorList>
    </citation>
    <scope>NUCLEOTIDE SEQUENCE [LARGE SCALE GENOMIC DNA]</scope>
    <source>
        <strain evidence="9 10">DSM 28249</strain>
    </source>
</reference>
<name>A0A1M7KVU6_9RHOB</name>
<dbReference type="InterPro" id="IPR016163">
    <property type="entry name" value="Ald_DH_C"/>
</dbReference>
<sequence>MVERACYLPGLDPQALHWKTLTFGQGGGPGYEVAVPVLEPQDMTRLAAHVRHHAAQHLRPLPVSRIVEVIDRVIARLLDRKDPYRQRMEQALPVVTGYDAEMVRVGLTRYLKTFRKPELLRFLAEDFPNPAILDEFQPLPKGGYGRAFGPGVLGHIWAGNVPALPLWSLVCGLLVKSGTIGKVSSAEPLFATWFAEVLAEVAPELSDCLAVVWWQGGEDAPERALLQSADMALAYGSANALADIQSRMPSGKRLLQFGHKVSFAMISAEALDPAKATETARRAAEDIARYDQQGCFAPHVVFVEKGGHVSPRVFARYLAGALSAFGQRYPRRALSMAEANSLAAWRQQEEFAHGAELIGDALGDWSVSFHEGGQGFGPSCLNRAIRVVAVDALTDVPNQVAPYRAVLQTVGIAAPPDALFRLAGLLGEAGVTRIAALGDMTTPEAGWHHDGRFNLSDLVQITEMDARAPPAADRLASYDD</sequence>